<dbReference type="Gene3D" id="1.20.58.120">
    <property type="entry name" value="BAG domain"/>
    <property type="match status" value="1"/>
</dbReference>
<dbReference type="SUPFAM" id="SSF63491">
    <property type="entry name" value="BAG domain"/>
    <property type="match status" value="1"/>
</dbReference>
<feature type="region of interest" description="Disordered" evidence="2">
    <location>
        <begin position="153"/>
        <end position="181"/>
    </location>
</feature>
<dbReference type="GO" id="GO:0051087">
    <property type="term" value="F:protein-folding chaperone binding"/>
    <property type="evidence" value="ECO:0007669"/>
    <property type="project" value="InterPro"/>
</dbReference>
<feature type="compositionally biased region" description="Low complexity" evidence="2">
    <location>
        <begin position="238"/>
        <end position="265"/>
    </location>
</feature>
<feature type="region of interest" description="Disordered" evidence="2">
    <location>
        <begin position="331"/>
        <end position="360"/>
    </location>
</feature>
<dbReference type="InterPro" id="IPR003103">
    <property type="entry name" value="BAG_domain"/>
</dbReference>
<reference evidence="4" key="1">
    <citation type="submission" date="2020-11" db="EMBL/GenBank/DDBJ databases">
        <authorList>
            <person name="Koelle M."/>
            <person name="Horta M.A.C."/>
            <person name="Nowrousian M."/>
            <person name="Ohm R.A."/>
            <person name="Benz P."/>
            <person name="Pilgard A."/>
        </authorList>
    </citation>
    <scope>NUCLEOTIDE SEQUENCE</scope>
    <source>
        <strain evidence="4">FPRL280</strain>
    </source>
</reference>
<organism evidence="4 5">
    <name type="scientific">Rhodonia placenta</name>
    <dbReference type="NCBI Taxonomy" id="104341"/>
    <lineage>
        <taxon>Eukaryota</taxon>
        <taxon>Fungi</taxon>
        <taxon>Dikarya</taxon>
        <taxon>Basidiomycota</taxon>
        <taxon>Agaricomycotina</taxon>
        <taxon>Agaricomycetes</taxon>
        <taxon>Polyporales</taxon>
        <taxon>Adustoporiaceae</taxon>
        <taxon>Rhodonia</taxon>
    </lineage>
</organism>
<protein>
    <recommendedName>
        <fullName evidence="3">BAG domain-containing protein</fullName>
    </recommendedName>
</protein>
<feature type="region of interest" description="Disordered" evidence="2">
    <location>
        <begin position="601"/>
        <end position="633"/>
    </location>
</feature>
<keyword evidence="1" id="KW-0175">Coiled coil</keyword>
<evidence type="ECO:0000313" key="5">
    <source>
        <dbReference type="Proteomes" id="UP000639403"/>
    </source>
</evidence>
<evidence type="ECO:0000313" key="4">
    <source>
        <dbReference type="EMBL" id="KAF9810130.1"/>
    </source>
</evidence>
<dbReference type="EMBL" id="JADOXO010000187">
    <property type="protein sequence ID" value="KAF9810130.1"/>
    <property type="molecule type" value="Genomic_DNA"/>
</dbReference>
<feature type="domain" description="BAG" evidence="3">
    <location>
        <begin position="451"/>
        <end position="490"/>
    </location>
</feature>
<evidence type="ECO:0000256" key="2">
    <source>
        <dbReference type="SAM" id="MobiDB-lite"/>
    </source>
</evidence>
<dbReference type="AlphaFoldDB" id="A0A8H7NYR3"/>
<feature type="compositionally biased region" description="Basic and acidic residues" evidence="2">
    <location>
        <begin position="222"/>
        <end position="232"/>
    </location>
</feature>
<feature type="region of interest" description="Disordered" evidence="2">
    <location>
        <begin position="685"/>
        <end position="718"/>
    </location>
</feature>
<reference evidence="4" key="2">
    <citation type="journal article" name="Front. Microbiol.">
        <title>Degradative Capacity of Two Strains of Rhodonia placenta: From Phenotype to Genotype.</title>
        <authorList>
            <person name="Kolle M."/>
            <person name="Horta M.A.C."/>
            <person name="Nowrousian M."/>
            <person name="Ohm R.A."/>
            <person name="Benz J.P."/>
            <person name="Pilgard A."/>
        </authorList>
    </citation>
    <scope>NUCLEOTIDE SEQUENCE</scope>
    <source>
        <strain evidence="4">FPRL280</strain>
    </source>
</reference>
<feature type="coiled-coil region" evidence="1">
    <location>
        <begin position="44"/>
        <end position="82"/>
    </location>
</feature>
<feature type="compositionally biased region" description="Low complexity" evidence="2">
    <location>
        <begin position="512"/>
        <end position="530"/>
    </location>
</feature>
<feature type="region of interest" description="Disordered" evidence="2">
    <location>
        <begin position="217"/>
        <end position="265"/>
    </location>
</feature>
<dbReference type="Pfam" id="PF02179">
    <property type="entry name" value="BAG"/>
    <property type="match status" value="1"/>
</dbReference>
<feature type="compositionally biased region" description="Basic and acidic residues" evidence="2">
    <location>
        <begin position="492"/>
        <end position="511"/>
    </location>
</feature>
<dbReference type="InterPro" id="IPR036533">
    <property type="entry name" value="BAG_dom_sf"/>
</dbReference>
<accession>A0A8H7NYR3</accession>
<feature type="region of interest" description="Disordered" evidence="2">
    <location>
        <begin position="492"/>
        <end position="550"/>
    </location>
</feature>
<comment type="caution">
    <text evidence="4">The sequence shown here is derived from an EMBL/GenBank/DDBJ whole genome shotgun (WGS) entry which is preliminary data.</text>
</comment>
<evidence type="ECO:0000259" key="3">
    <source>
        <dbReference type="Pfam" id="PF02179"/>
    </source>
</evidence>
<name>A0A8H7NYR3_9APHY</name>
<sequence length="840" mass="89703">MLVLTPVSALHSGFYTYPSVSATHREPDFLDELVGQAALDYAVAHQQELRRREIEGQRRRYLEEQYRLLEEQRRQQAEERRRQAAVEAFLLQLNGFPARRTSRHEEVSSAEQYWALQERERRAALEQAAAERARHARDDQLISALLTLGDAARPRSNAPTAQNTSSSPASSLPSRTTATPVSLEQCIKKQIRTETDPADHASLESLLSYLTAQKTSSAPIDVKGKGKARETPTHIPVSATPSTSYAATSPSTSSLPPSTTPAAPARGLTLKDLLQRRLEKEGDAEVQESLQGLFSKLYGAPTQPPAQRFPPAATPMADVKGKGKAVDEQQTTSAAAATSVPVNIADAKSESSEPVPRANLERKPAISPAVAAKIVALLRSRRARRVSLGTIQEVEDALHALEASFVFPEHLDFSPHAASAASTPDQEPRELGTQNGLMYTSSNRAVHAHEHALNGLLARLDAVDSRGDLEVRGRRKEVVNEIERALREIERRVEESRERGNAKANDVEADAKAAAVSASPADPASTAAAEGPDASTLPANTEDAPARTSVDSAISTSISVDSTPLADSVSVELTPIPVPPTSDSLTTPEPALPAHIASSADESTLHVEPAQEAQHVAPSQEDAPTSAHPPRRAAQLVEEHSYLDPEHISAEQAASRASAQTAPSILIKETTSLPEDFEAILPEIDAPEQSVRAPDESVPQAPQTSLSPAEHTSLPSEDSALSSAALLVDDVLSRAPAVKFNDNQEASASAAEAEAEQAQTGSAMLEGVVDSEREGHSVQDKWETGSLGESSSEGGAFLLTSSPIEVSRQPVQTVSSSAGEIEGFQWEEVEAADLVDVKGP</sequence>
<evidence type="ECO:0000256" key="1">
    <source>
        <dbReference type="SAM" id="Coils"/>
    </source>
</evidence>
<proteinExistence type="predicted"/>
<gene>
    <name evidence="4" type="ORF">IEO21_07113</name>
</gene>
<feature type="compositionally biased region" description="Low complexity" evidence="2">
    <location>
        <begin position="158"/>
        <end position="180"/>
    </location>
</feature>
<dbReference type="Proteomes" id="UP000639403">
    <property type="component" value="Unassembled WGS sequence"/>
</dbReference>